<evidence type="ECO:0000259" key="2">
    <source>
        <dbReference type="Pfam" id="PF01738"/>
    </source>
</evidence>
<dbReference type="AlphaFoldDB" id="A0A1Y0I075"/>
<dbReference type="Proteomes" id="UP000196228">
    <property type="component" value="Chromosome"/>
</dbReference>
<dbReference type="Gene3D" id="3.40.50.1820">
    <property type="entry name" value="alpha/beta hydrolase"/>
    <property type="match status" value="1"/>
</dbReference>
<proteinExistence type="predicted"/>
<dbReference type="InterPro" id="IPR029058">
    <property type="entry name" value="AB_hydrolase_fold"/>
</dbReference>
<reference evidence="3 4" key="1">
    <citation type="submission" date="2017-05" db="EMBL/GenBank/DDBJ databases">
        <authorList>
            <person name="Song R."/>
            <person name="Chenine A.L."/>
            <person name="Ruprecht R.M."/>
        </authorList>
    </citation>
    <scope>NUCLEOTIDE SEQUENCE [LARGE SCALE GENOMIC DNA]</scope>
    <source>
        <strain evidence="3 4">PSBB019</strain>
    </source>
</reference>
<dbReference type="PANTHER" id="PTHR46623">
    <property type="entry name" value="CARBOXYMETHYLENEBUTENOLIDASE-RELATED"/>
    <property type="match status" value="1"/>
</dbReference>
<dbReference type="KEGG" id="cceu:CBR64_05330"/>
<gene>
    <name evidence="3" type="ORF">CBR64_05330</name>
</gene>
<organism evidence="3 4">
    <name type="scientific">Cellulosimicrobium cellulans</name>
    <name type="common">Arthrobacter luteus</name>
    <dbReference type="NCBI Taxonomy" id="1710"/>
    <lineage>
        <taxon>Bacteria</taxon>
        <taxon>Bacillati</taxon>
        <taxon>Actinomycetota</taxon>
        <taxon>Actinomycetes</taxon>
        <taxon>Micrococcales</taxon>
        <taxon>Promicromonosporaceae</taxon>
        <taxon>Cellulosimicrobium</taxon>
    </lineage>
</organism>
<dbReference type="SUPFAM" id="SSF53474">
    <property type="entry name" value="alpha/beta-Hydrolases"/>
    <property type="match status" value="1"/>
</dbReference>
<dbReference type="EMBL" id="CP021383">
    <property type="protein sequence ID" value="ARU53670.1"/>
    <property type="molecule type" value="Genomic_DNA"/>
</dbReference>
<feature type="domain" description="Dienelactone hydrolase" evidence="2">
    <location>
        <begin position="68"/>
        <end position="261"/>
    </location>
</feature>
<dbReference type="InterPro" id="IPR002925">
    <property type="entry name" value="Dienelactn_hydro"/>
</dbReference>
<evidence type="ECO:0000313" key="3">
    <source>
        <dbReference type="EMBL" id="ARU53670.1"/>
    </source>
</evidence>
<dbReference type="PANTHER" id="PTHR46623:SF6">
    <property type="entry name" value="ALPHA_BETA-HYDROLASES SUPERFAMILY PROTEIN"/>
    <property type="match status" value="1"/>
</dbReference>
<sequence>MTTKLLTDVVARPPRPSRGPWSGGLTNGRRRSLDPARAGVGGPRDDGGRAPWGAHRAATAPPGHRRTPEEGTMAEVVLFHHVQGLTEGVRTIAESLRGAGNVVHTPDLFEGRTFATLDEGMAHVQELGFGTVLERGRAVADGYDAGVVYAGISLGVLPAQMLAQTRAGAKGAVLLEACVPVSEFGEAWPDAVPVQVHGMDGDPSFAGEGDLDAARELVDSTPDAELFVYPGDRHLFTDPSLPSYEPEAAALVTERVIRFLDGIR</sequence>
<protein>
    <recommendedName>
        <fullName evidence="2">Dienelactone hydrolase domain-containing protein</fullName>
    </recommendedName>
</protein>
<feature type="region of interest" description="Disordered" evidence="1">
    <location>
        <begin position="1"/>
        <end position="67"/>
    </location>
</feature>
<dbReference type="InterPro" id="IPR051049">
    <property type="entry name" value="Dienelactone_hydrolase-like"/>
</dbReference>
<dbReference type="OrthoDB" id="2834584at2"/>
<evidence type="ECO:0000313" key="4">
    <source>
        <dbReference type="Proteomes" id="UP000196228"/>
    </source>
</evidence>
<accession>A0A1Y0I075</accession>
<dbReference type="Pfam" id="PF01738">
    <property type="entry name" value="DLH"/>
    <property type="match status" value="1"/>
</dbReference>
<name>A0A1Y0I075_CELCE</name>
<dbReference type="GO" id="GO:0016787">
    <property type="term" value="F:hydrolase activity"/>
    <property type="evidence" value="ECO:0007669"/>
    <property type="project" value="InterPro"/>
</dbReference>
<evidence type="ECO:0000256" key="1">
    <source>
        <dbReference type="SAM" id="MobiDB-lite"/>
    </source>
</evidence>